<evidence type="ECO:0000313" key="1">
    <source>
        <dbReference type="EMBL" id="QJA51983.1"/>
    </source>
</evidence>
<dbReference type="EMBL" id="MT144303">
    <property type="protein sequence ID" value="QJA51983.1"/>
    <property type="molecule type" value="Genomic_DNA"/>
</dbReference>
<name>A0A6H1ZVM9_9ZZZZ</name>
<gene>
    <name evidence="2" type="ORF">MM171B00843_0008</name>
    <name evidence="1" type="ORF">TM448A02410_0006</name>
</gene>
<evidence type="ECO:0000313" key="2">
    <source>
        <dbReference type="EMBL" id="QJB03218.1"/>
    </source>
</evidence>
<organism evidence="1">
    <name type="scientific">viral metagenome</name>
    <dbReference type="NCBI Taxonomy" id="1070528"/>
    <lineage>
        <taxon>unclassified sequences</taxon>
        <taxon>metagenomes</taxon>
        <taxon>organismal metagenomes</taxon>
    </lineage>
</organism>
<proteinExistence type="predicted"/>
<reference evidence="1" key="1">
    <citation type="submission" date="2020-03" db="EMBL/GenBank/DDBJ databases">
        <title>The deep terrestrial virosphere.</title>
        <authorList>
            <person name="Holmfeldt K."/>
            <person name="Nilsson E."/>
            <person name="Simone D."/>
            <person name="Lopez-Fernandez M."/>
            <person name="Wu X."/>
            <person name="de Brujin I."/>
            <person name="Lundin D."/>
            <person name="Andersson A."/>
            <person name="Bertilsson S."/>
            <person name="Dopson M."/>
        </authorList>
    </citation>
    <scope>NUCLEOTIDE SEQUENCE</scope>
    <source>
        <strain evidence="2">MM171B00843</strain>
        <strain evidence="1">TM448A02410</strain>
    </source>
</reference>
<dbReference type="AlphaFoldDB" id="A0A6H1ZVM9"/>
<sequence>MIRDTMIKARLYRNKKGIILNLSGDVDEIKLNNKETMLVWVEKDGRELKMRPVDDIKPP</sequence>
<dbReference type="EMBL" id="MT143831">
    <property type="protein sequence ID" value="QJB03218.1"/>
    <property type="molecule type" value="Genomic_DNA"/>
</dbReference>
<protein>
    <submittedName>
        <fullName evidence="1">Uncharacterized protein</fullName>
    </submittedName>
</protein>
<accession>A0A6H1ZVM9</accession>